<dbReference type="Gene3D" id="2.60.200.60">
    <property type="match status" value="1"/>
</dbReference>
<dbReference type="EMBL" id="UINC01220225">
    <property type="protein sequence ID" value="SVE48044.1"/>
    <property type="molecule type" value="Genomic_DNA"/>
</dbReference>
<protein>
    <submittedName>
        <fullName evidence="1">Uncharacterized protein</fullName>
    </submittedName>
</protein>
<gene>
    <name evidence="1" type="ORF">METZ01_LOCUS500898</name>
</gene>
<name>A0A383DUQ3_9ZZZZ</name>
<organism evidence="1">
    <name type="scientific">marine metagenome</name>
    <dbReference type="NCBI Taxonomy" id="408172"/>
    <lineage>
        <taxon>unclassified sequences</taxon>
        <taxon>metagenomes</taxon>
        <taxon>ecological metagenomes</taxon>
    </lineage>
</organism>
<evidence type="ECO:0000313" key="1">
    <source>
        <dbReference type="EMBL" id="SVE48044.1"/>
    </source>
</evidence>
<dbReference type="AlphaFoldDB" id="A0A383DUQ3"/>
<proteinExistence type="predicted"/>
<sequence>MAGSMAREGDMTTGHGSYPPAIFLPGSSLCQKATIEGKPMLTVGARCGPHTSPSPSPTLGVGGSLGYIIQGSPTCEVTCDDGVKRKVARIGDSLDCGCKIVGGATTVGGGANG</sequence>
<reference evidence="1" key="1">
    <citation type="submission" date="2018-05" db="EMBL/GenBank/DDBJ databases">
        <authorList>
            <person name="Lanie J.A."/>
            <person name="Ng W.-L."/>
            <person name="Kazmierczak K.M."/>
            <person name="Andrzejewski T.M."/>
            <person name="Davidsen T.M."/>
            <person name="Wayne K.J."/>
            <person name="Tettelin H."/>
            <person name="Glass J.I."/>
            <person name="Rusch D."/>
            <person name="Podicherti R."/>
            <person name="Tsui H.-C.T."/>
            <person name="Winkler M.E."/>
        </authorList>
    </citation>
    <scope>NUCLEOTIDE SEQUENCE</scope>
</reference>
<accession>A0A383DUQ3</accession>